<protein>
    <submittedName>
        <fullName evidence="1">Uncharacterized protein</fullName>
    </submittedName>
</protein>
<comment type="caution">
    <text evidence="1">The sequence shown here is derived from an EMBL/GenBank/DDBJ whole genome shotgun (WGS) entry which is preliminary data.</text>
</comment>
<reference evidence="1 2" key="1">
    <citation type="submission" date="2024-06" db="EMBL/GenBank/DDBJ databases">
        <title>The Natural Products Discovery Center: Release of the First 8490 Sequenced Strains for Exploring Actinobacteria Biosynthetic Diversity.</title>
        <authorList>
            <person name="Kalkreuter E."/>
            <person name="Kautsar S.A."/>
            <person name="Yang D."/>
            <person name="Bader C.D."/>
            <person name="Teijaro C.N."/>
            <person name="Fluegel L."/>
            <person name="Davis C.M."/>
            <person name="Simpson J.R."/>
            <person name="Lauterbach L."/>
            <person name="Steele A.D."/>
            <person name="Gui C."/>
            <person name="Meng S."/>
            <person name="Li G."/>
            <person name="Viehrig K."/>
            <person name="Ye F."/>
            <person name="Su P."/>
            <person name="Kiefer A.F."/>
            <person name="Nichols A."/>
            <person name="Cepeda A.J."/>
            <person name="Yan W."/>
            <person name="Fan B."/>
            <person name="Jiang Y."/>
            <person name="Adhikari A."/>
            <person name="Zheng C.-J."/>
            <person name="Schuster L."/>
            <person name="Cowan T.M."/>
            <person name="Smanski M.J."/>
            <person name="Chevrette M.G."/>
            <person name="De Carvalho L.P.S."/>
            <person name="Shen B."/>
        </authorList>
    </citation>
    <scope>NUCLEOTIDE SEQUENCE [LARGE SCALE GENOMIC DNA]</scope>
    <source>
        <strain evidence="1 2">NPDC050403</strain>
    </source>
</reference>
<keyword evidence="2" id="KW-1185">Reference proteome</keyword>
<evidence type="ECO:0000313" key="2">
    <source>
        <dbReference type="Proteomes" id="UP001551695"/>
    </source>
</evidence>
<dbReference type="RefSeq" id="WP_157978795.1">
    <property type="nucleotide sequence ID" value="NZ_JBEXKW010000041.1"/>
</dbReference>
<proteinExistence type="predicted"/>
<evidence type="ECO:0000313" key="1">
    <source>
        <dbReference type="EMBL" id="MEV0709044.1"/>
    </source>
</evidence>
<dbReference type="Proteomes" id="UP001551695">
    <property type="component" value="Unassembled WGS sequence"/>
</dbReference>
<name>A0ABV3FUE3_9NOCA</name>
<accession>A0ABV3FUE3</accession>
<organism evidence="1 2">
    <name type="scientific">Nocardia aurea</name>
    <dbReference type="NCBI Taxonomy" id="2144174"/>
    <lineage>
        <taxon>Bacteria</taxon>
        <taxon>Bacillati</taxon>
        <taxon>Actinomycetota</taxon>
        <taxon>Actinomycetes</taxon>
        <taxon>Mycobacteriales</taxon>
        <taxon>Nocardiaceae</taxon>
        <taxon>Nocardia</taxon>
    </lineage>
</organism>
<sequence length="89" mass="9983">MTARRRKWRTARESALGTLRMIVSTIAAISPSGRRRFTLEVCCAVGSALREAEVRGPGDFGATCTPDVVEVPEYRWHYVTEEAWADTRP</sequence>
<gene>
    <name evidence="1" type="ORF">AB0I48_15905</name>
</gene>
<dbReference type="EMBL" id="JBFAKC010000006">
    <property type="protein sequence ID" value="MEV0709044.1"/>
    <property type="molecule type" value="Genomic_DNA"/>
</dbReference>